<accession>A0A3D9KJC0</accession>
<evidence type="ECO:0000256" key="1">
    <source>
        <dbReference type="ARBA" id="ARBA00004496"/>
    </source>
</evidence>
<dbReference type="PRINTS" id="PR00081">
    <property type="entry name" value="GDHRDH"/>
</dbReference>
<reference evidence="6 7" key="1">
    <citation type="submission" date="2018-07" db="EMBL/GenBank/DDBJ databases">
        <title>Genomic Encyclopedia of Type Strains, Phase III (KMG-III): the genomes of soil and plant-associated and newly described type strains.</title>
        <authorList>
            <person name="Whitman W."/>
        </authorList>
    </citation>
    <scope>NUCLEOTIDE SEQUENCE [LARGE SCALE GENOMIC DNA]</scope>
    <source>
        <strain evidence="6 7">CECT 7287</strain>
    </source>
</reference>
<dbReference type="Gene3D" id="3.40.50.720">
    <property type="entry name" value="NAD(P)-binding Rossmann-like Domain"/>
    <property type="match status" value="1"/>
</dbReference>
<evidence type="ECO:0000313" key="6">
    <source>
        <dbReference type="EMBL" id="RED86578.1"/>
    </source>
</evidence>
<keyword evidence="5" id="KW-0560">Oxidoreductase</keyword>
<evidence type="ECO:0000256" key="3">
    <source>
        <dbReference type="ARBA" id="ARBA00022490"/>
    </source>
</evidence>
<dbReference type="PANTHER" id="PTHR44085:SF2">
    <property type="entry name" value="SEPIAPTERIN REDUCTASE"/>
    <property type="match status" value="1"/>
</dbReference>
<keyword evidence="7" id="KW-1185">Reference proteome</keyword>
<comment type="caution">
    <text evidence="6">The sequence shown here is derived from an EMBL/GenBank/DDBJ whole genome shotgun (WGS) entry which is preliminary data.</text>
</comment>
<dbReference type="InterPro" id="IPR002347">
    <property type="entry name" value="SDR_fam"/>
</dbReference>
<dbReference type="InterPro" id="IPR051721">
    <property type="entry name" value="Biopterin_syn/organic_redct"/>
</dbReference>
<evidence type="ECO:0000256" key="4">
    <source>
        <dbReference type="ARBA" id="ARBA00022857"/>
    </source>
</evidence>
<dbReference type="GO" id="GO:0006729">
    <property type="term" value="P:tetrahydrobiopterin biosynthetic process"/>
    <property type="evidence" value="ECO:0007669"/>
    <property type="project" value="TreeGrafter"/>
</dbReference>
<evidence type="ECO:0000313" key="7">
    <source>
        <dbReference type="Proteomes" id="UP000256977"/>
    </source>
</evidence>
<dbReference type="AlphaFoldDB" id="A0A3D9KJC0"/>
<comment type="subcellular location">
    <subcellularLocation>
        <location evidence="1">Cytoplasm</location>
    </subcellularLocation>
</comment>
<sequence>MSQGHFIITGTSRGIGRRLAELLLERGDYVHGISRGPVGELERYERYLHKRFDLSEVDELKPLLDDIVGRIDTADTNMVCLINNAAVLEPLKHAEHCSAKELNRSLQTSLLAPMVLSSRFLKLTESFTARRKIINISSGSGTSPIPGMSAYCSAKAGINMFTRCIGME</sequence>
<dbReference type="RefSeq" id="WP_246016429.1">
    <property type="nucleotide sequence ID" value="NZ_QRDZ01000003.1"/>
</dbReference>
<name>A0A3D9KJC0_9BACL</name>
<dbReference type="InterPro" id="IPR020904">
    <property type="entry name" value="Sc_DH/Rdtase_CS"/>
</dbReference>
<organism evidence="6 7">
    <name type="scientific">Cohnella phaseoli</name>
    <dbReference type="NCBI Taxonomy" id="456490"/>
    <lineage>
        <taxon>Bacteria</taxon>
        <taxon>Bacillati</taxon>
        <taxon>Bacillota</taxon>
        <taxon>Bacilli</taxon>
        <taxon>Bacillales</taxon>
        <taxon>Paenibacillaceae</taxon>
        <taxon>Cohnella</taxon>
    </lineage>
</organism>
<evidence type="ECO:0000256" key="5">
    <source>
        <dbReference type="ARBA" id="ARBA00023002"/>
    </source>
</evidence>
<evidence type="ECO:0000256" key="2">
    <source>
        <dbReference type="ARBA" id="ARBA00006484"/>
    </source>
</evidence>
<dbReference type="SUPFAM" id="SSF51735">
    <property type="entry name" value="NAD(P)-binding Rossmann-fold domains"/>
    <property type="match status" value="1"/>
</dbReference>
<dbReference type="PANTHER" id="PTHR44085">
    <property type="entry name" value="SEPIAPTERIN REDUCTASE"/>
    <property type="match status" value="1"/>
</dbReference>
<dbReference type="PROSITE" id="PS00061">
    <property type="entry name" value="ADH_SHORT"/>
    <property type="match status" value="1"/>
</dbReference>
<dbReference type="InterPro" id="IPR036291">
    <property type="entry name" value="NAD(P)-bd_dom_sf"/>
</dbReference>
<keyword evidence="4" id="KW-0521">NADP</keyword>
<dbReference type="GO" id="GO:0005737">
    <property type="term" value="C:cytoplasm"/>
    <property type="evidence" value="ECO:0007669"/>
    <property type="project" value="UniProtKB-SubCell"/>
</dbReference>
<gene>
    <name evidence="6" type="ORF">DFP98_103433</name>
</gene>
<proteinExistence type="inferred from homology"/>
<dbReference type="GO" id="GO:0004757">
    <property type="term" value="F:sepiapterin reductase (NADP+) activity"/>
    <property type="evidence" value="ECO:0007669"/>
    <property type="project" value="TreeGrafter"/>
</dbReference>
<dbReference type="EMBL" id="QRDZ01000003">
    <property type="protein sequence ID" value="RED86578.1"/>
    <property type="molecule type" value="Genomic_DNA"/>
</dbReference>
<dbReference type="Proteomes" id="UP000256977">
    <property type="component" value="Unassembled WGS sequence"/>
</dbReference>
<dbReference type="PRINTS" id="PR00080">
    <property type="entry name" value="SDRFAMILY"/>
</dbReference>
<keyword evidence="3" id="KW-0963">Cytoplasm</keyword>
<protein>
    <submittedName>
        <fullName evidence="6">Short subunit dehydrogenase</fullName>
    </submittedName>
</protein>
<comment type="similarity">
    <text evidence="2">Belongs to the short-chain dehydrogenases/reductases (SDR) family.</text>
</comment>
<dbReference type="Pfam" id="PF00106">
    <property type="entry name" value="adh_short"/>
    <property type="match status" value="1"/>
</dbReference>